<keyword evidence="1" id="KW-0732">Signal</keyword>
<feature type="signal peptide" evidence="1">
    <location>
        <begin position="1"/>
        <end position="25"/>
    </location>
</feature>
<reference evidence="2 3" key="1">
    <citation type="submission" date="2023-09" db="EMBL/GenBank/DDBJ databases">
        <authorList>
            <person name="Rey-Velasco X."/>
        </authorList>
    </citation>
    <scope>NUCLEOTIDE SEQUENCE [LARGE SCALE GENOMIC DNA]</scope>
    <source>
        <strain evidence="2 3">W332</strain>
    </source>
</reference>
<proteinExistence type="predicted"/>
<dbReference type="Proteomes" id="UP001259492">
    <property type="component" value="Unassembled WGS sequence"/>
</dbReference>
<evidence type="ECO:0000313" key="3">
    <source>
        <dbReference type="Proteomes" id="UP001259492"/>
    </source>
</evidence>
<keyword evidence="3" id="KW-1185">Reference proteome</keyword>
<evidence type="ECO:0000313" key="2">
    <source>
        <dbReference type="EMBL" id="MDT0559188.1"/>
    </source>
</evidence>
<comment type="caution">
    <text evidence="2">The sequence shown here is derived from an EMBL/GenBank/DDBJ whole genome shotgun (WGS) entry which is preliminary data.</text>
</comment>
<gene>
    <name evidence="2" type="ORF">RM697_11035</name>
</gene>
<feature type="chain" id="PRO_5046749063" evidence="1">
    <location>
        <begin position="26"/>
        <end position="135"/>
    </location>
</feature>
<dbReference type="PROSITE" id="PS51257">
    <property type="entry name" value="PROKAR_LIPOPROTEIN"/>
    <property type="match status" value="1"/>
</dbReference>
<name>A0ABU2YM08_9FLAO</name>
<organism evidence="2 3">
    <name type="scientific">Microcosmobacter mediterraneus</name>
    <dbReference type="NCBI Taxonomy" id="3075607"/>
    <lineage>
        <taxon>Bacteria</taxon>
        <taxon>Pseudomonadati</taxon>
        <taxon>Bacteroidota</taxon>
        <taxon>Flavobacteriia</taxon>
        <taxon>Flavobacteriales</taxon>
        <taxon>Flavobacteriaceae</taxon>
        <taxon>Microcosmobacter</taxon>
    </lineage>
</organism>
<protein>
    <submittedName>
        <fullName evidence="2">Uncharacterized protein</fullName>
    </submittedName>
</protein>
<sequence length="135" mass="14715">MKRLLNLPKLLFVATLFLISCSTEPVETNTILYSDTAIPPPICDNEDPTAKITNNSNIVVDMQIYDENGVLINHAYGVPVGGESGWLSFSSGIVSIVISNVNSSKAVELDMGLCMTYHVTIDENNQLDTDIPIQL</sequence>
<dbReference type="EMBL" id="JAVRIA010000006">
    <property type="protein sequence ID" value="MDT0559188.1"/>
    <property type="molecule type" value="Genomic_DNA"/>
</dbReference>
<evidence type="ECO:0000256" key="1">
    <source>
        <dbReference type="SAM" id="SignalP"/>
    </source>
</evidence>
<accession>A0ABU2YM08</accession>
<dbReference type="RefSeq" id="WP_311427954.1">
    <property type="nucleotide sequence ID" value="NZ_JAVRIA010000006.1"/>
</dbReference>